<evidence type="ECO:0000313" key="2">
    <source>
        <dbReference type="Proteomes" id="UP000029120"/>
    </source>
</evidence>
<proteinExistence type="predicted"/>
<keyword evidence="2" id="KW-1185">Reference proteome</keyword>
<dbReference type="Proteomes" id="UP000029120">
    <property type="component" value="Chromosome 6"/>
</dbReference>
<evidence type="ECO:0000313" key="1">
    <source>
        <dbReference type="EMBL" id="KFK33289.1"/>
    </source>
</evidence>
<dbReference type="Gramene" id="KFK33289">
    <property type="protein sequence ID" value="KFK33289"/>
    <property type="gene ID" value="AALP_AA6G355400"/>
</dbReference>
<accession>A0A087GTT7</accession>
<dbReference type="AlphaFoldDB" id="A0A087GTT7"/>
<dbReference type="EMBL" id="CM002874">
    <property type="protein sequence ID" value="KFK33289.1"/>
    <property type="molecule type" value="Genomic_DNA"/>
</dbReference>
<protein>
    <submittedName>
        <fullName evidence="1">Uncharacterized protein</fullName>
    </submittedName>
</protein>
<organism evidence="1 2">
    <name type="scientific">Arabis alpina</name>
    <name type="common">Alpine rock-cress</name>
    <dbReference type="NCBI Taxonomy" id="50452"/>
    <lineage>
        <taxon>Eukaryota</taxon>
        <taxon>Viridiplantae</taxon>
        <taxon>Streptophyta</taxon>
        <taxon>Embryophyta</taxon>
        <taxon>Tracheophyta</taxon>
        <taxon>Spermatophyta</taxon>
        <taxon>Magnoliopsida</taxon>
        <taxon>eudicotyledons</taxon>
        <taxon>Gunneridae</taxon>
        <taxon>Pentapetalae</taxon>
        <taxon>rosids</taxon>
        <taxon>malvids</taxon>
        <taxon>Brassicales</taxon>
        <taxon>Brassicaceae</taxon>
        <taxon>Arabideae</taxon>
        <taxon>Arabis</taxon>
    </lineage>
</organism>
<reference evidence="2" key="1">
    <citation type="journal article" date="2015" name="Nat. Plants">
        <title>Genome expansion of Arabis alpina linked with retrotransposition and reduced symmetric DNA methylation.</title>
        <authorList>
            <person name="Willing E.M."/>
            <person name="Rawat V."/>
            <person name="Mandakova T."/>
            <person name="Maumus F."/>
            <person name="James G.V."/>
            <person name="Nordstroem K.J."/>
            <person name="Becker C."/>
            <person name="Warthmann N."/>
            <person name="Chica C."/>
            <person name="Szarzynska B."/>
            <person name="Zytnicki M."/>
            <person name="Albani M.C."/>
            <person name="Kiefer C."/>
            <person name="Bergonzi S."/>
            <person name="Castaings L."/>
            <person name="Mateos J.L."/>
            <person name="Berns M.C."/>
            <person name="Bujdoso N."/>
            <person name="Piofczyk T."/>
            <person name="de Lorenzo L."/>
            <person name="Barrero-Sicilia C."/>
            <person name="Mateos I."/>
            <person name="Piednoel M."/>
            <person name="Hagmann J."/>
            <person name="Chen-Min-Tao R."/>
            <person name="Iglesias-Fernandez R."/>
            <person name="Schuster S.C."/>
            <person name="Alonso-Blanco C."/>
            <person name="Roudier F."/>
            <person name="Carbonero P."/>
            <person name="Paz-Ares J."/>
            <person name="Davis S.J."/>
            <person name="Pecinka A."/>
            <person name="Quesneville H."/>
            <person name="Colot V."/>
            <person name="Lysak M.A."/>
            <person name="Weigel D."/>
            <person name="Coupland G."/>
            <person name="Schneeberger K."/>
        </authorList>
    </citation>
    <scope>NUCLEOTIDE SEQUENCE [LARGE SCALE GENOMIC DNA]</scope>
    <source>
        <strain evidence="2">cv. Pajares</strain>
    </source>
</reference>
<gene>
    <name evidence="1" type="ordered locus">AALP_Aa6g355400</name>
</gene>
<name>A0A087GTT7_ARAAL</name>
<sequence length="62" mass="6746">MDPWFDLLDYIASEAELNNAVYIFQCLNNALLVGKSCCVLAFTGAVCAAICLIKVVSHAEFC</sequence>